<gene>
    <name evidence="2" type="ORF">C7S20_19455</name>
</gene>
<organism evidence="2 3">
    <name type="scientific">Christiangramia fulva</name>
    <dbReference type="NCBI Taxonomy" id="2126553"/>
    <lineage>
        <taxon>Bacteria</taxon>
        <taxon>Pseudomonadati</taxon>
        <taxon>Bacteroidota</taxon>
        <taxon>Flavobacteriia</taxon>
        <taxon>Flavobacteriales</taxon>
        <taxon>Flavobacteriaceae</taxon>
        <taxon>Christiangramia</taxon>
    </lineage>
</organism>
<evidence type="ECO:0000313" key="2">
    <source>
        <dbReference type="EMBL" id="AVR47253.1"/>
    </source>
</evidence>
<evidence type="ECO:0000313" key="3">
    <source>
        <dbReference type="Proteomes" id="UP000241507"/>
    </source>
</evidence>
<feature type="region of interest" description="Disordered" evidence="1">
    <location>
        <begin position="236"/>
        <end position="263"/>
    </location>
</feature>
<sequence>MAEGLRTAYQLEEDDIATILPEEEDKFNGEEFNKQFLQFDRDRIQKINQKGKEKFEQGYSKAKKEVLDQLETEARERFGVEDDELRGIDLIDHIVEINSKKSKADPTKLTEEQIKSHPSVIKLLNEKEKSFKTREEELKTEYDTKLNNFQKERTFSAVEKKALAIFDKMNPVLSSDPERAANQKSILINDLKGLDYQEDGDTYIPLQEGKRLEDPHGNGVSFEKLVQSRAARYFDFKKAEERDTPPAGGGDGGATGFPKTEAEYAKIVNDQNIPLEERLEIKKKWNEAKSQS</sequence>
<accession>A0A2R3ZAB0</accession>
<dbReference type="KEGG" id="grs:C7S20_19455"/>
<name>A0A2R3ZAB0_9FLAO</name>
<dbReference type="EMBL" id="CP028136">
    <property type="protein sequence ID" value="AVR47253.1"/>
    <property type="molecule type" value="Genomic_DNA"/>
</dbReference>
<keyword evidence="3" id="KW-1185">Reference proteome</keyword>
<evidence type="ECO:0000256" key="1">
    <source>
        <dbReference type="SAM" id="MobiDB-lite"/>
    </source>
</evidence>
<dbReference type="Proteomes" id="UP000241507">
    <property type="component" value="Chromosome"/>
</dbReference>
<protein>
    <submittedName>
        <fullName evidence="2">Uncharacterized protein</fullName>
    </submittedName>
</protein>
<dbReference type="AlphaFoldDB" id="A0A2R3ZAB0"/>
<reference evidence="3" key="1">
    <citation type="submission" date="2018-03" db="EMBL/GenBank/DDBJ databases">
        <title>Gramella fulva sp. nov., isolated from a dry surface of tidal flat.</title>
        <authorList>
            <person name="Hwang S.H."/>
            <person name="Hwang W.M."/>
            <person name="Kang K."/>
            <person name="Ahn T.-Y."/>
        </authorList>
    </citation>
    <scope>NUCLEOTIDE SEQUENCE [LARGE SCALE GENOMIC DNA]</scope>
    <source>
        <strain evidence="3">SH35</strain>
    </source>
</reference>
<proteinExistence type="predicted"/>